<dbReference type="EMBL" id="JAACQH010000204">
    <property type="protein sequence ID" value="NCS92138.1"/>
    <property type="molecule type" value="Genomic_DNA"/>
</dbReference>
<protein>
    <submittedName>
        <fullName evidence="4">DUF4013 domain-containing protein</fullName>
    </submittedName>
</protein>
<keyword evidence="2" id="KW-0472">Membrane</keyword>
<dbReference type="EMBL" id="JAACVF010000229">
    <property type="protein sequence ID" value="NCN65744.1"/>
    <property type="molecule type" value="Genomic_DNA"/>
</dbReference>
<sequence>MDFAEPLSYPLKDLKKLVIGGLMVFPRMLLLLIPLIMSWGYMIKVAGDTVKGKNELPEFNDWGYFLTKGLGTILIYTLYGLFAIIITLPATILYFMFIFSLFGGYYTQGYSYTPDTTLMILAMIFYIIAFIPLIVLSIMEMIACVRYGEKGNVGVAFEFRKIYRKFKTNLANYIIGFLVLFGFLLVIYIVMIIAMITIVGILFIGIILFYVIMVQIRMFAQIYKESKVKLDESGESTLSRQETAQSGLSRGDEWKELK</sequence>
<accession>A0A8J7Z033</accession>
<dbReference type="InterPro" id="IPR025098">
    <property type="entry name" value="DUF4013"/>
</dbReference>
<feature type="transmembrane region" description="Helical" evidence="2">
    <location>
        <begin position="170"/>
        <end position="190"/>
    </location>
</feature>
<dbReference type="Proteomes" id="UP000738826">
    <property type="component" value="Unassembled WGS sequence"/>
</dbReference>
<feature type="transmembrane region" description="Helical" evidence="2">
    <location>
        <begin position="62"/>
        <end position="79"/>
    </location>
</feature>
<feature type="transmembrane region" description="Helical" evidence="2">
    <location>
        <begin position="17"/>
        <end position="42"/>
    </location>
</feature>
<dbReference type="Proteomes" id="UP000768163">
    <property type="component" value="Unassembled WGS sequence"/>
</dbReference>
<evidence type="ECO:0000313" key="4">
    <source>
        <dbReference type="EMBL" id="NCS92138.1"/>
    </source>
</evidence>
<name>A0A8J7Z033_9ARCH</name>
<feature type="transmembrane region" description="Helical" evidence="2">
    <location>
        <begin position="196"/>
        <end position="220"/>
    </location>
</feature>
<reference evidence="4" key="1">
    <citation type="submission" date="2019-11" db="EMBL/GenBank/DDBJ databases">
        <title>Lipid analysis of CO2-rich subsurface aquifers suggests an autotrophy-based deep biosphere with lysolipids enriched in CPR bacteria.</title>
        <authorList>
            <person name="Probst A.J."/>
            <person name="Elling F.J."/>
            <person name="Castelle C.J."/>
            <person name="Zhu Q."/>
            <person name="Elvert M."/>
            <person name="Birarda G."/>
            <person name="Holman H.-Y."/>
            <person name="Lane K.R."/>
            <person name="Ladd B."/>
            <person name="Ryan M.C."/>
            <person name="Woyke T."/>
            <person name="Hinrichs K.-U."/>
            <person name="Banfield J.F."/>
        </authorList>
    </citation>
    <scope>NUCLEOTIDE SEQUENCE</scope>
    <source>
        <strain evidence="3">CG_2015-01_33_1645</strain>
        <strain evidence="4">CG_2015-04_33_537</strain>
    </source>
</reference>
<comment type="caution">
    <text evidence="4">The sequence shown here is derived from an EMBL/GenBank/DDBJ whole genome shotgun (WGS) entry which is preliminary data.</text>
</comment>
<feature type="region of interest" description="Disordered" evidence="1">
    <location>
        <begin position="230"/>
        <end position="258"/>
    </location>
</feature>
<evidence type="ECO:0000256" key="2">
    <source>
        <dbReference type="SAM" id="Phobius"/>
    </source>
</evidence>
<feature type="compositionally biased region" description="Polar residues" evidence="1">
    <location>
        <begin position="235"/>
        <end position="248"/>
    </location>
</feature>
<evidence type="ECO:0000256" key="1">
    <source>
        <dbReference type="SAM" id="MobiDB-lite"/>
    </source>
</evidence>
<organism evidence="4 5">
    <name type="scientific">Candidatus Altarchaeum hamiconexum</name>
    <dbReference type="NCBI Taxonomy" id="1803513"/>
    <lineage>
        <taxon>Archaea</taxon>
        <taxon>Candidatus Altarchaeota</taxon>
        <taxon>Candidatus Altiarchaeia</taxon>
        <taxon>Candidatus Altarchaeales</taxon>
        <taxon>Candidatus Altarchaeaceae</taxon>
        <taxon>Candidatus Altarchaeum</taxon>
    </lineage>
</organism>
<gene>
    <name evidence="4" type="ORF">GW779_07065</name>
    <name evidence="3" type="ORF">GW910_06805</name>
</gene>
<evidence type="ECO:0000313" key="3">
    <source>
        <dbReference type="EMBL" id="NCN65744.1"/>
    </source>
</evidence>
<keyword evidence="2" id="KW-0812">Transmembrane</keyword>
<feature type="transmembrane region" description="Helical" evidence="2">
    <location>
        <begin position="86"/>
        <end position="106"/>
    </location>
</feature>
<proteinExistence type="predicted"/>
<keyword evidence="2" id="KW-1133">Transmembrane helix</keyword>
<evidence type="ECO:0000313" key="5">
    <source>
        <dbReference type="Proteomes" id="UP000738826"/>
    </source>
</evidence>
<dbReference type="AlphaFoldDB" id="A0A8J7Z033"/>
<dbReference type="Pfam" id="PF13197">
    <property type="entry name" value="DUF4013"/>
    <property type="match status" value="1"/>
</dbReference>
<feature type="transmembrane region" description="Helical" evidence="2">
    <location>
        <begin position="118"/>
        <end position="139"/>
    </location>
</feature>